<organism evidence="6 7">
    <name type="scientific">Cryptococcus deuterogattii Ram5</name>
    <dbReference type="NCBI Taxonomy" id="1296110"/>
    <lineage>
        <taxon>Eukaryota</taxon>
        <taxon>Fungi</taxon>
        <taxon>Dikarya</taxon>
        <taxon>Basidiomycota</taxon>
        <taxon>Agaricomycotina</taxon>
        <taxon>Tremellomycetes</taxon>
        <taxon>Tremellales</taxon>
        <taxon>Cryptococcaceae</taxon>
        <taxon>Cryptococcus</taxon>
        <taxon>Cryptococcus gattii species complex</taxon>
    </lineage>
</organism>
<reference evidence="6 7" key="1">
    <citation type="submission" date="2015-01" db="EMBL/GenBank/DDBJ databases">
        <title>The Genome Sequence of Cryptococcus gattii Ram5.</title>
        <authorList>
            <consortium name="The Broad Institute Genomics Platform"/>
            <person name="Cuomo C."/>
            <person name="Litvintseva A."/>
            <person name="Chen Y."/>
            <person name="Heitman J."/>
            <person name="Sun S."/>
            <person name="Springer D."/>
            <person name="Dromer F."/>
            <person name="Young S."/>
            <person name="Zeng Q."/>
            <person name="Gargeya S."/>
            <person name="Abouelleil A."/>
            <person name="Alvarado L."/>
            <person name="Chapman S.B."/>
            <person name="Gainer-Dewar J."/>
            <person name="Goldberg J."/>
            <person name="Griggs A."/>
            <person name="Gujja S."/>
            <person name="Hansen M."/>
            <person name="Howarth C."/>
            <person name="Imamovic A."/>
            <person name="Larimer J."/>
            <person name="Murphy C."/>
            <person name="Naylor J."/>
            <person name="Pearson M."/>
            <person name="Priest M."/>
            <person name="Roberts A."/>
            <person name="Saif S."/>
            <person name="Shea T."/>
            <person name="Sykes S."/>
            <person name="Wortman J."/>
            <person name="Nusbaum C."/>
            <person name="Birren B."/>
        </authorList>
    </citation>
    <scope>NUCLEOTIDE SEQUENCE [LARGE SCALE GENOMIC DNA]</scope>
    <source>
        <strain evidence="6 7">Ram5</strain>
    </source>
</reference>
<evidence type="ECO:0000313" key="6">
    <source>
        <dbReference type="EMBL" id="KIR42020.1"/>
    </source>
</evidence>
<evidence type="ECO:0000256" key="4">
    <source>
        <dbReference type="RuleBase" id="RU110713"/>
    </source>
</evidence>
<dbReference type="Pfam" id="PF03226">
    <property type="entry name" value="Yippee-Mis18"/>
    <property type="match status" value="1"/>
</dbReference>
<dbReference type="AlphaFoldDB" id="A0A0D0VB47"/>
<protein>
    <recommendedName>
        <fullName evidence="4">Protein yippee-like</fullName>
    </recommendedName>
</protein>
<evidence type="ECO:0000256" key="3">
    <source>
        <dbReference type="ARBA" id="ARBA00022833"/>
    </source>
</evidence>
<gene>
    <name evidence="6" type="ORF">I313_02182</name>
</gene>
<dbReference type="InterPro" id="IPR039058">
    <property type="entry name" value="Yippee_fam"/>
</dbReference>
<comment type="similarity">
    <text evidence="1 4">Belongs to the yippee family.</text>
</comment>
<dbReference type="OrthoDB" id="6407410at2759"/>
<dbReference type="GO" id="GO:0046872">
    <property type="term" value="F:metal ion binding"/>
    <property type="evidence" value="ECO:0007669"/>
    <property type="project" value="UniProtKB-KW"/>
</dbReference>
<name>A0A0D0VB47_9TREE</name>
<evidence type="ECO:0000256" key="2">
    <source>
        <dbReference type="ARBA" id="ARBA00022723"/>
    </source>
</evidence>
<dbReference type="PROSITE" id="PS51792">
    <property type="entry name" value="YIPPEE"/>
    <property type="match status" value="1"/>
</dbReference>
<dbReference type="EMBL" id="KN847899">
    <property type="protein sequence ID" value="KIR42020.1"/>
    <property type="molecule type" value="Genomic_DNA"/>
</dbReference>
<keyword evidence="7" id="KW-1185">Reference proteome</keyword>
<dbReference type="PANTHER" id="PTHR13848">
    <property type="entry name" value="PROTEIN YIPPEE-LIKE CG15309-RELATED"/>
    <property type="match status" value="1"/>
</dbReference>
<feature type="domain" description="Yippee" evidence="5">
    <location>
        <begin position="13"/>
        <end position="110"/>
    </location>
</feature>
<keyword evidence="3" id="KW-0862">Zinc</keyword>
<proteinExistence type="inferred from homology"/>
<dbReference type="Proteomes" id="UP000053392">
    <property type="component" value="Unassembled WGS sequence"/>
</dbReference>
<dbReference type="InterPro" id="IPR004910">
    <property type="entry name" value="Yippee/Mis18/Cereblon"/>
</dbReference>
<dbReference type="HOGENOM" id="CLU_043857_1_0_1"/>
<keyword evidence="2" id="KW-0479">Metal-binding</keyword>
<accession>A0A0D0VB47</accession>
<evidence type="ECO:0000259" key="5">
    <source>
        <dbReference type="PROSITE" id="PS51792"/>
    </source>
</evidence>
<dbReference type="InterPro" id="IPR034751">
    <property type="entry name" value="Yippee"/>
</dbReference>
<sequence>MGRTYRIYLAGEAVLMCRHCGNHLAVSEGIISKQFTGQHGRAILVHTVVNTYCGEAEDREMRTGRHTVRDIYCRVCHTTLGWKYDFAFEHDQKYKEGKYILEREMITEKPERRDIISGKPRIEEIPVREVLARA</sequence>
<evidence type="ECO:0000313" key="7">
    <source>
        <dbReference type="Proteomes" id="UP000053392"/>
    </source>
</evidence>
<evidence type="ECO:0000256" key="1">
    <source>
        <dbReference type="ARBA" id="ARBA00005613"/>
    </source>
</evidence>